<dbReference type="PANTHER" id="PTHR21624:SF1">
    <property type="entry name" value="ALKYLGLYCEROL MONOOXYGENASE"/>
    <property type="match status" value="1"/>
</dbReference>
<keyword evidence="6 7" id="KW-0472">Membrane</keyword>
<evidence type="ECO:0000256" key="2">
    <source>
        <dbReference type="ARBA" id="ARBA00022692"/>
    </source>
</evidence>
<dbReference type="InterPro" id="IPR006694">
    <property type="entry name" value="Fatty_acid_hydroxylase"/>
</dbReference>
<keyword evidence="5" id="KW-0443">Lipid metabolism</keyword>
<feature type="domain" description="Fatty acid hydroxylase" evidence="8">
    <location>
        <begin position="93"/>
        <end position="228"/>
    </location>
</feature>
<evidence type="ECO:0000256" key="7">
    <source>
        <dbReference type="SAM" id="Phobius"/>
    </source>
</evidence>
<organism evidence="9 10">
    <name type="scientific">Nitratireductor thuwali</name>
    <dbReference type="NCBI Taxonomy" id="2267699"/>
    <lineage>
        <taxon>Bacteria</taxon>
        <taxon>Pseudomonadati</taxon>
        <taxon>Pseudomonadota</taxon>
        <taxon>Alphaproteobacteria</taxon>
        <taxon>Hyphomicrobiales</taxon>
        <taxon>Phyllobacteriaceae</taxon>
        <taxon>Nitratireductor</taxon>
    </lineage>
</organism>
<evidence type="ECO:0000256" key="5">
    <source>
        <dbReference type="ARBA" id="ARBA00023098"/>
    </source>
</evidence>
<reference evidence="9 10" key="1">
    <citation type="submission" date="2018-07" db="EMBL/GenBank/DDBJ databases">
        <title>Genome sequence of Nitratireductor thuwali#1536.</title>
        <authorList>
            <person name="Michoud G."/>
            <person name="Merlino G."/>
            <person name="Sefrji F.O."/>
            <person name="Daffonchio D."/>
        </authorList>
    </citation>
    <scope>NUCLEOTIDE SEQUENCE [LARGE SCALE GENOMIC DNA]</scope>
    <source>
        <strain evidence="10">Nit1536</strain>
    </source>
</reference>
<name>A0ABY5ML34_9HYPH</name>
<keyword evidence="3 7" id="KW-1133">Transmembrane helix</keyword>
<evidence type="ECO:0000256" key="3">
    <source>
        <dbReference type="ARBA" id="ARBA00022989"/>
    </source>
</evidence>
<dbReference type="Proteomes" id="UP001342418">
    <property type="component" value="Chromosome"/>
</dbReference>
<keyword evidence="2 7" id="KW-0812">Transmembrane</keyword>
<keyword evidence="4" id="KW-0560">Oxidoreductase</keyword>
<proteinExistence type="predicted"/>
<comment type="subcellular location">
    <subcellularLocation>
        <location evidence="1">Endomembrane system</location>
        <topology evidence="1">Multi-pass membrane protein</topology>
    </subcellularLocation>
</comment>
<evidence type="ECO:0000256" key="6">
    <source>
        <dbReference type="ARBA" id="ARBA00023136"/>
    </source>
</evidence>
<feature type="transmembrane region" description="Helical" evidence="7">
    <location>
        <begin position="6"/>
        <end position="25"/>
    </location>
</feature>
<sequence>MFSEAAIRLGAFATIFIAMAVYELWSPRLERDEMAGAWKARRWFTNISLVLISSVMLRVIFPAAAVGAALWAETQGLGLFPALGISPLLAGILSFVILDFAVWLEHVASHKIPLLWRIHRMHHADNGFDVTTGLRFHPLEIVLSMVWKAAVVVALGAPVLAVLAFEIVLNGTSMFTHSNVRLPARIDRVMRRVLVTPDMHRVHHSCIGTETDSNYGFNLSVWDRLFRTYIAQPRLGHEGMKIGLDDYRGRSTAALLWALALPFRPLRPRRARQGSVEASREVT</sequence>
<evidence type="ECO:0000313" key="9">
    <source>
        <dbReference type="EMBL" id="UUP18063.1"/>
    </source>
</evidence>
<dbReference type="Pfam" id="PF04116">
    <property type="entry name" value="FA_hydroxylase"/>
    <property type="match status" value="1"/>
</dbReference>
<dbReference type="EMBL" id="CP030941">
    <property type="protein sequence ID" value="UUP18063.1"/>
    <property type="molecule type" value="Genomic_DNA"/>
</dbReference>
<dbReference type="InterPro" id="IPR051689">
    <property type="entry name" value="Sterol_desaturase/TMEM195"/>
</dbReference>
<evidence type="ECO:0000256" key="1">
    <source>
        <dbReference type="ARBA" id="ARBA00004127"/>
    </source>
</evidence>
<dbReference type="PANTHER" id="PTHR21624">
    <property type="entry name" value="STEROL DESATURASE-RELATED PROTEIN"/>
    <property type="match status" value="1"/>
</dbReference>
<evidence type="ECO:0000259" key="8">
    <source>
        <dbReference type="Pfam" id="PF04116"/>
    </source>
</evidence>
<feature type="transmembrane region" description="Helical" evidence="7">
    <location>
        <begin position="78"/>
        <end position="104"/>
    </location>
</feature>
<feature type="transmembrane region" description="Helical" evidence="7">
    <location>
        <begin position="145"/>
        <end position="169"/>
    </location>
</feature>
<gene>
    <name evidence="9" type="ORF">NTH_02541</name>
</gene>
<evidence type="ECO:0000256" key="4">
    <source>
        <dbReference type="ARBA" id="ARBA00023002"/>
    </source>
</evidence>
<keyword evidence="10" id="KW-1185">Reference proteome</keyword>
<accession>A0ABY5ML34</accession>
<evidence type="ECO:0000313" key="10">
    <source>
        <dbReference type="Proteomes" id="UP001342418"/>
    </source>
</evidence>
<feature type="transmembrane region" description="Helical" evidence="7">
    <location>
        <begin position="46"/>
        <end position="72"/>
    </location>
</feature>
<protein>
    <recommendedName>
        <fullName evidence="8">Fatty acid hydroxylase domain-containing protein</fullName>
    </recommendedName>
</protein>